<proteinExistence type="predicted"/>
<dbReference type="Proteomes" id="UP000316806">
    <property type="component" value="Chromosome"/>
</dbReference>
<evidence type="ECO:0000256" key="1">
    <source>
        <dbReference type="SAM" id="SignalP"/>
    </source>
</evidence>
<feature type="signal peptide" evidence="1">
    <location>
        <begin position="1"/>
        <end position="34"/>
    </location>
</feature>
<evidence type="ECO:0000313" key="3">
    <source>
        <dbReference type="Proteomes" id="UP000316806"/>
    </source>
</evidence>
<accession>A0A516R2H2</accession>
<evidence type="ECO:0008006" key="4">
    <source>
        <dbReference type="Google" id="ProtNLM"/>
    </source>
</evidence>
<name>A0A516R2H2_STRST</name>
<protein>
    <recommendedName>
        <fullName evidence="4">Secreted protein</fullName>
    </recommendedName>
</protein>
<dbReference type="AlphaFoldDB" id="A0A516R2H2"/>
<gene>
    <name evidence="2" type="ORF">FH965_04195</name>
</gene>
<dbReference type="RefSeq" id="WP_144001433.1">
    <property type="nucleotide sequence ID" value="NZ_CP040916.1"/>
</dbReference>
<evidence type="ECO:0000313" key="2">
    <source>
        <dbReference type="EMBL" id="QDQ09857.1"/>
    </source>
</evidence>
<dbReference type="EMBL" id="CP040916">
    <property type="protein sequence ID" value="QDQ09857.1"/>
    <property type="molecule type" value="Genomic_DNA"/>
</dbReference>
<sequence length="131" mass="13994">MNGMGARARWLVRTVTTFVCLGAAVTAAAPSAFAGASGCNQRTCVRVDGSGLRVETVQAATTWNGDFEGHFHIWGGGIDQNSATGFWGYHQKFTVPVHRDLPNGAVLCAEGWEHVGGRMESRGRACAEVHF</sequence>
<reference evidence="2 3" key="1">
    <citation type="journal article" date="2019" name="J. Ind. Microbiol. Biotechnol.">
        <title>The complete genomic sequence of Streptomyces spectabilis NRRL-2792 and identification of secondary metabolite biosynthetic gene clusters.</title>
        <authorList>
            <person name="Sinha A."/>
            <person name="Phillips-Salemka S."/>
            <person name="Niraula T.A."/>
            <person name="Short K.A."/>
            <person name="Niraula N.P."/>
        </authorList>
    </citation>
    <scope>NUCLEOTIDE SEQUENCE [LARGE SCALE GENOMIC DNA]</scope>
    <source>
        <strain evidence="2 3">NRRL 2792</strain>
    </source>
</reference>
<feature type="chain" id="PRO_5039583376" description="Secreted protein" evidence="1">
    <location>
        <begin position="35"/>
        <end position="131"/>
    </location>
</feature>
<keyword evidence="1" id="KW-0732">Signal</keyword>
<organism evidence="2 3">
    <name type="scientific">Streptomyces spectabilis</name>
    <dbReference type="NCBI Taxonomy" id="68270"/>
    <lineage>
        <taxon>Bacteria</taxon>
        <taxon>Bacillati</taxon>
        <taxon>Actinomycetota</taxon>
        <taxon>Actinomycetes</taxon>
        <taxon>Kitasatosporales</taxon>
        <taxon>Streptomycetaceae</taxon>
        <taxon>Streptomyces</taxon>
    </lineage>
</organism>